<dbReference type="Pfam" id="PF12833">
    <property type="entry name" value="HTH_18"/>
    <property type="match status" value="1"/>
</dbReference>
<dbReference type="EMBL" id="PVLV01000061">
    <property type="protein sequence ID" value="PRH80389.1"/>
    <property type="molecule type" value="Genomic_DNA"/>
</dbReference>
<dbReference type="InterPro" id="IPR050204">
    <property type="entry name" value="AraC_XylS_family_regulators"/>
</dbReference>
<dbReference type="PANTHER" id="PTHR46796">
    <property type="entry name" value="HTH-TYPE TRANSCRIPTIONAL ACTIVATOR RHAS-RELATED"/>
    <property type="match status" value="1"/>
</dbReference>
<comment type="caution">
    <text evidence="5">The sequence shown here is derived from an EMBL/GenBank/DDBJ whole genome shotgun (WGS) entry which is preliminary data.</text>
</comment>
<reference evidence="5 6" key="1">
    <citation type="submission" date="2018-03" db="EMBL/GenBank/DDBJ databases">
        <title>Novel Streptomyces sp. from soil.</title>
        <authorList>
            <person name="Tan G.Y.A."/>
            <person name="Lee Z.Y."/>
        </authorList>
    </citation>
    <scope>NUCLEOTIDE SEQUENCE [LARGE SCALE GENOMIC DNA]</scope>
    <source>
        <strain evidence="5 6">ST5x</strain>
    </source>
</reference>
<keyword evidence="1" id="KW-0805">Transcription regulation</keyword>
<feature type="domain" description="HTH araC/xylS-type" evidence="4">
    <location>
        <begin position="1"/>
        <end position="99"/>
    </location>
</feature>
<protein>
    <submittedName>
        <fullName evidence="5">AraC family transcriptional regulator</fullName>
    </submittedName>
</protein>
<evidence type="ECO:0000256" key="3">
    <source>
        <dbReference type="ARBA" id="ARBA00023163"/>
    </source>
</evidence>
<evidence type="ECO:0000256" key="1">
    <source>
        <dbReference type="ARBA" id="ARBA00023015"/>
    </source>
</evidence>
<evidence type="ECO:0000313" key="5">
    <source>
        <dbReference type="EMBL" id="PRH80389.1"/>
    </source>
</evidence>
<dbReference type="PANTHER" id="PTHR46796:SF12">
    <property type="entry name" value="HTH-TYPE DNA-BINDING TRANSCRIPTIONAL ACTIVATOR EUTR"/>
    <property type="match status" value="1"/>
</dbReference>
<evidence type="ECO:0000259" key="4">
    <source>
        <dbReference type="PROSITE" id="PS01124"/>
    </source>
</evidence>
<dbReference type="PROSITE" id="PS01124">
    <property type="entry name" value="HTH_ARAC_FAMILY_2"/>
    <property type="match status" value="1"/>
</dbReference>
<dbReference type="GO" id="GO:0043565">
    <property type="term" value="F:sequence-specific DNA binding"/>
    <property type="evidence" value="ECO:0007669"/>
    <property type="project" value="InterPro"/>
</dbReference>
<proteinExistence type="predicted"/>
<evidence type="ECO:0000313" key="6">
    <source>
        <dbReference type="Proteomes" id="UP000239322"/>
    </source>
</evidence>
<sequence length="102" mass="11151">MACVENNAHRAVGLAEIAAAAFVTERAIQYALRHQVSITPLGYLRRLRLERVRTQLRAADPRTANIGAIAASWGSVHQGRSAAAYREVYGVPPSQTLHSTDR</sequence>
<accession>A0A2S9Q138</accession>
<dbReference type="InterPro" id="IPR018060">
    <property type="entry name" value="HTH_AraC"/>
</dbReference>
<dbReference type="AlphaFoldDB" id="A0A2S9Q138"/>
<keyword evidence="3" id="KW-0804">Transcription</keyword>
<dbReference type="GO" id="GO:0003700">
    <property type="term" value="F:DNA-binding transcription factor activity"/>
    <property type="evidence" value="ECO:0007669"/>
    <property type="project" value="InterPro"/>
</dbReference>
<evidence type="ECO:0000256" key="2">
    <source>
        <dbReference type="ARBA" id="ARBA00023125"/>
    </source>
</evidence>
<name>A0A2S9Q138_9ACTN</name>
<dbReference type="Gene3D" id="1.10.10.60">
    <property type="entry name" value="Homeodomain-like"/>
    <property type="match status" value="1"/>
</dbReference>
<dbReference type="OrthoDB" id="5464689at2"/>
<dbReference type="RefSeq" id="WP_105867528.1">
    <property type="nucleotide sequence ID" value="NZ_PVLV01000061.1"/>
</dbReference>
<dbReference type="Proteomes" id="UP000239322">
    <property type="component" value="Unassembled WGS sequence"/>
</dbReference>
<keyword evidence="2" id="KW-0238">DNA-binding</keyword>
<gene>
    <name evidence="5" type="ORF">C6N75_04510</name>
</gene>
<keyword evidence="6" id="KW-1185">Reference proteome</keyword>
<dbReference type="SMART" id="SM00342">
    <property type="entry name" value="HTH_ARAC"/>
    <property type="match status" value="1"/>
</dbReference>
<organism evidence="5 6">
    <name type="scientific">Streptomyces solincola</name>
    <dbReference type="NCBI Taxonomy" id="2100817"/>
    <lineage>
        <taxon>Bacteria</taxon>
        <taxon>Bacillati</taxon>
        <taxon>Actinomycetota</taxon>
        <taxon>Actinomycetes</taxon>
        <taxon>Kitasatosporales</taxon>
        <taxon>Streptomycetaceae</taxon>
        <taxon>Streptomyces</taxon>
    </lineage>
</organism>